<dbReference type="Proteomes" id="UP000789508">
    <property type="component" value="Unassembled WGS sequence"/>
</dbReference>
<organism evidence="1 2">
    <name type="scientific">Ambispora leptoticha</name>
    <dbReference type="NCBI Taxonomy" id="144679"/>
    <lineage>
        <taxon>Eukaryota</taxon>
        <taxon>Fungi</taxon>
        <taxon>Fungi incertae sedis</taxon>
        <taxon>Mucoromycota</taxon>
        <taxon>Glomeromycotina</taxon>
        <taxon>Glomeromycetes</taxon>
        <taxon>Archaeosporales</taxon>
        <taxon>Ambisporaceae</taxon>
        <taxon>Ambispora</taxon>
    </lineage>
</organism>
<evidence type="ECO:0000313" key="1">
    <source>
        <dbReference type="EMBL" id="CAG8728633.1"/>
    </source>
</evidence>
<protein>
    <submittedName>
        <fullName evidence="1">7143_t:CDS:1</fullName>
    </submittedName>
</protein>
<dbReference type="OrthoDB" id="2414403at2759"/>
<reference evidence="1" key="1">
    <citation type="submission" date="2021-06" db="EMBL/GenBank/DDBJ databases">
        <authorList>
            <person name="Kallberg Y."/>
            <person name="Tangrot J."/>
            <person name="Rosling A."/>
        </authorList>
    </citation>
    <scope>NUCLEOTIDE SEQUENCE</scope>
    <source>
        <strain evidence="1">FL130A</strain>
    </source>
</reference>
<dbReference type="EMBL" id="CAJVPS010029374">
    <property type="protein sequence ID" value="CAG8728633.1"/>
    <property type="molecule type" value="Genomic_DNA"/>
</dbReference>
<evidence type="ECO:0000313" key="2">
    <source>
        <dbReference type="Proteomes" id="UP000789508"/>
    </source>
</evidence>
<feature type="non-terminal residue" evidence="1">
    <location>
        <position position="1"/>
    </location>
</feature>
<comment type="caution">
    <text evidence="1">The sequence shown here is derived from an EMBL/GenBank/DDBJ whole genome shotgun (WGS) entry which is preliminary data.</text>
</comment>
<proteinExistence type="predicted"/>
<name>A0A9N9NDX7_9GLOM</name>
<sequence length="476" mass="53861">NSRGEINRISYGNFTSNYISGYIFPMVDGGFGLIASSKVVEGQNLTSMRSLVEPKWEVSVRFLRPDAKEFTDPYILYQTIADLDNIIIRPCNAAFDGQGYQCILNMMKMDNQTSQGIYLKITFLSTGSLIKIDRLTDIISSSLITDLLALRYGGFILYEYEFNKSSGKIHSAKVYDNDGKYSGTWAFPVNVTMTTQPMVLYNNKVYLISSQNEQGDYVILSTNVTKFMPPDNGYQNPNIASTNPNINAIIPTDTTDITVTYTQKINLSTRSVAIYQIYGNNSILRQTTSGQSIFCYSIDDYTIGVKILRSTFNQPGASYYVVVDSDFIKTRKYNEALTGIEAYVWKFNLTQSIEAYAASAIGLLRLNLEGTNQYLNLSSSEKRDFLNYLKEDIAQVIPINSNRIEIDNRVGYDYSSKQPQLLLRLQVNPNNDLSSRNVKEIMLDLDTLISNKKITGLSLHNYTNFLDEEYGFKQIR</sequence>
<dbReference type="AlphaFoldDB" id="A0A9N9NDX7"/>
<feature type="non-terminal residue" evidence="1">
    <location>
        <position position="476"/>
    </location>
</feature>
<gene>
    <name evidence="1" type="ORF">ALEPTO_LOCUS12534</name>
</gene>
<keyword evidence="2" id="KW-1185">Reference proteome</keyword>
<accession>A0A9N9NDX7</accession>